<dbReference type="NCBIfam" id="TIGR00585">
    <property type="entry name" value="mutl"/>
    <property type="match status" value="1"/>
</dbReference>
<evidence type="ECO:0000259" key="5">
    <source>
        <dbReference type="SMART" id="SM01340"/>
    </source>
</evidence>
<dbReference type="InterPro" id="IPR013507">
    <property type="entry name" value="DNA_mismatch_S5_2-like"/>
</dbReference>
<dbReference type="Pfam" id="PF01119">
    <property type="entry name" value="DNA_mis_repair"/>
    <property type="match status" value="1"/>
</dbReference>
<dbReference type="InterPro" id="IPR002099">
    <property type="entry name" value="MutL/Mlh/PMS"/>
</dbReference>
<dbReference type="Gene3D" id="3.30.1370.100">
    <property type="entry name" value="MutL, C-terminal domain, regulatory subdomain"/>
    <property type="match status" value="1"/>
</dbReference>
<dbReference type="eggNOG" id="KOG1978">
    <property type="taxonomic scope" value="Eukaryota"/>
</dbReference>
<dbReference type="KEGG" id="mis:MICPUN_65816"/>
<reference evidence="6 7" key="1">
    <citation type="journal article" date="2009" name="Science">
        <title>Green evolution and dynamic adaptations revealed by genomes of the marine picoeukaryotes Micromonas.</title>
        <authorList>
            <person name="Worden A.Z."/>
            <person name="Lee J.H."/>
            <person name="Mock T."/>
            <person name="Rouze P."/>
            <person name="Simmons M.P."/>
            <person name="Aerts A.L."/>
            <person name="Allen A.E."/>
            <person name="Cuvelier M.L."/>
            <person name="Derelle E."/>
            <person name="Everett M.V."/>
            <person name="Foulon E."/>
            <person name="Grimwood J."/>
            <person name="Gundlach H."/>
            <person name="Henrissat B."/>
            <person name="Napoli C."/>
            <person name="McDonald S.M."/>
            <person name="Parker M.S."/>
            <person name="Rombauts S."/>
            <person name="Salamov A."/>
            <person name="Von Dassow P."/>
            <person name="Badger J.H."/>
            <person name="Coutinho P.M."/>
            <person name="Demir E."/>
            <person name="Dubchak I."/>
            <person name="Gentemann C."/>
            <person name="Eikrem W."/>
            <person name="Gready J.E."/>
            <person name="John U."/>
            <person name="Lanier W."/>
            <person name="Lindquist E.A."/>
            <person name="Lucas S."/>
            <person name="Mayer K.F."/>
            <person name="Moreau H."/>
            <person name="Not F."/>
            <person name="Otillar R."/>
            <person name="Panaud O."/>
            <person name="Pangilinan J."/>
            <person name="Paulsen I."/>
            <person name="Piegu B."/>
            <person name="Poliakov A."/>
            <person name="Robbens S."/>
            <person name="Schmutz J."/>
            <person name="Toulza E."/>
            <person name="Wyss T."/>
            <person name="Zelensky A."/>
            <person name="Zhou K."/>
            <person name="Armbrust E.V."/>
            <person name="Bhattacharya D."/>
            <person name="Goodenough U.W."/>
            <person name="Van de Peer Y."/>
            <person name="Grigoriev I.V."/>
        </authorList>
    </citation>
    <scope>NUCLEOTIDE SEQUENCE [LARGE SCALE GENOMIC DNA]</scope>
    <source>
        <strain evidence="7">RCC299 / NOUM17</strain>
    </source>
</reference>
<dbReference type="PROSITE" id="PS00058">
    <property type="entry name" value="DNA_MISMATCH_REPAIR_1"/>
    <property type="match status" value="1"/>
</dbReference>
<feature type="compositionally biased region" description="Low complexity" evidence="3">
    <location>
        <begin position="444"/>
        <end position="459"/>
    </location>
</feature>
<dbReference type="RefSeq" id="XP_002508138.1">
    <property type="nucleotide sequence ID" value="XM_002508092.1"/>
</dbReference>
<feature type="domain" description="MutL C-terminal dimerisation" evidence="4">
    <location>
        <begin position="562"/>
        <end position="734"/>
    </location>
</feature>
<dbReference type="SUPFAM" id="SSF55874">
    <property type="entry name" value="ATPase domain of HSP90 chaperone/DNA topoisomerase II/histidine kinase"/>
    <property type="match status" value="1"/>
</dbReference>
<dbReference type="SMART" id="SM01340">
    <property type="entry name" value="DNA_mis_repair"/>
    <property type="match status" value="1"/>
</dbReference>
<dbReference type="InterPro" id="IPR014721">
    <property type="entry name" value="Ribsml_uS5_D2-typ_fold_subgr"/>
</dbReference>
<feature type="domain" description="DNA mismatch repair protein S5" evidence="5">
    <location>
        <begin position="219"/>
        <end position="340"/>
    </location>
</feature>
<dbReference type="InterPro" id="IPR014790">
    <property type="entry name" value="MutL_C"/>
</dbReference>
<dbReference type="Pfam" id="PF08676">
    <property type="entry name" value="MutL_C"/>
    <property type="match status" value="1"/>
</dbReference>
<feature type="region of interest" description="Disordered" evidence="3">
    <location>
        <begin position="379"/>
        <end position="405"/>
    </location>
</feature>
<name>C1FFM0_MICCC</name>
<dbReference type="CDD" id="cd03484">
    <property type="entry name" value="MutL_Trans_hPMS_2_like"/>
    <property type="match status" value="1"/>
</dbReference>
<dbReference type="GO" id="GO:0005524">
    <property type="term" value="F:ATP binding"/>
    <property type="evidence" value="ECO:0007669"/>
    <property type="project" value="InterPro"/>
</dbReference>
<dbReference type="GO" id="GO:0030983">
    <property type="term" value="F:mismatched DNA binding"/>
    <property type="evidence" value="ECO:0007669"/>
    <property type="project" value="InterPro"/>
</dbReference>
<evidence type="ECO:0000313" key="7">
    <source>
        <dbReference type="Proteomes" id="UP000002009"/>
    </source>
</evidence>
<feature type="non-terminal residue" evidence="6">
    <location>
        <position position="771"/>
    </location>
</feature>
<keyword evidence="7" id="KW-1185">Reference proteome</keyword>
<dbReference type="STRING" id="296587.C1FFM0"/>
<dbReference type="AlphaFoldDB" id="C1FFM0"/>
<dbReference type="PANTHER" id="PTHR10073:SF52">
    <property type="entry name" value="MISMATCH REPAIR ENDONUCLEASE PMS2"/>
    <property type="match status" value="1"/>
</dbReference>
<protein>
    <submittedName>
        <fullName evidence="6">DNA mismatch repair protein-MLH2/PMS1/Pms2 family</fullName>
    </submittedName>
</protein>
<evidence type="ECO:0000256" key="3">
    <source>
        <dbReference type="SAM" id="MobiDB-lite"/>
    </source>
</evidence>
<evidence type="ECO:0000256" key="2">
    <source>
        <dbReference type="ARBA" id="ARBA00022763"/>
    </source>
</evidence>
<organism evidence="6 7">
    <name type="scientific">Micromonas commoda (strain RCC299 / NOUM17 / CCMP2709)</name>
    <name type="common">Picoplanktonic green alga</name>
    <dbReference type="NCBI Taxonomy" id="296587"/>
    <lineage>
        <taxon>Eukaryota</taxon>
        <taxon>Viridiplantae</taxon>
        <taxon>Chlorophyta</taxon>
        <taxon>Mamiellophyceae</taxon>
        <taxon>Mamiellales</taxon>
        <taxon>Mamiellaceae</taxon>
        <taxon>Micromonas</taxon>
    </lineage>
</organism>
<dbReference type="Gene3D" id="3.30.1540.20">
    <property type="entry name" value="MutL, C-terminal domain, dimerisation subdomain"/>
    <property type="match status" value="1"/>
</dbReference>
<dbReference type="InterPro" id="IPR042121">
    <property type="entry name" value="MutL_C_regsub"/>
</dbReference>
<dbReference type="GeneID" id="8245484"/>
<dbReference type="FunCoup" id="C1FFM0">
    <property type="interactions" value="1639"/>
</dbReference>
<dbReference type="InParanoid" id="C1FFM0"/>
<evidence type="ECO:0000259" key="4">
    <source>
        <dbReference type="SMART" id="SM00853"/>
    </source>
</evidence>
<dbReference type="Gene3D" id="3.30.230.10">
    <property type="match status" value="1"/>
</dbReference>
<sequence>GPDDPAPSTALQKEAPSIRPIGASSVHRICSGQVVLDLAGAVKELVENALDAGATNIEVRLRDHGQDSVEVVDNGCGVKSDDLAMMTKKYATSKIRRFEDLDALASFGFRGEALSSLCALSDLSVTTRTADSDAGTRVEYDAEGNVRTRGVVARAVGTTVTVQNVFARLPVRRKELARNVKREYGKLLNILQAYALINPETRIVCSHQGKGKNAPRQTVLNTQGGGSLRAAVATVFGHKTIDGMVSKAAPGCGRGAGDRQFFFVNGRPVDLPKAARVCNETYRQYNQTTSGTPFPCVVLDFRLPTDAYDVNVTPDKRKVLLHGESKVLAGLRGALEKIWSPTAYTYAVAAAGAADGSETTRVRVHDAIGAARDVIAGGPSAATPALPPASAVGVKREREEDDDATVVAPSVDVKREPAEDRVPRGTSAAASAWESFGMNAPRHNTANDATTTANDRVGTGKVGRTRRTFPCTVRQSTRPRRSASSRGPRARLSRTRTTSHRAATHREARVKRRREGTRGASVNDRATAEGGLGPALNEGGDEVATGELERVFRREDFRDMRVVGQFNLGFILCTLGDDLFIVDQHASDEIYNFERLQRTTTLNRQPLLVPKKLELTAAETQTVHRNMPTFLANGFGFCEVDQPPPTVRSLALNSVPFSKGITFGADDVHELIGMLDQGEYALPARSQLTVGLSRQSTGTPGSGLSVSEIVRPSRVRAMLAMRACRSSIMIGKALDAKTMRRVLDNLSDLQAPWNCPHGRPTMRHLADLRKL</sequence>
<accession>C1FFM0</accession>
<feature type="non-terminal residue" evidence="6">
    <location>
        <position position="1"/>
    </location>
</feature>
<dbReference type="InterPro" id="IPR038973">
    <property type="entry name" value="MutL/Mlh/Pms-like"/>
</dbReference>
<dbReference type="CDD" id="cd16926">
    <property type="entry name" value="HATPase_MutL-MLH-PMS-like"/>
    <property type="match status" value="1"/>
</dbReference>
<dbReference type="SUPFAM" id="SSF118116">
    <property type="entry name" value="DNA mismatch repair protein MutL"/>
    <property type="match status" value="1"/>
</dbReference>
<feature type="region of interest" description="Disordered" evidence="3">
    <location>
        <begin position="438"/>
        <end position="540"/>
    </location>
</feature>
<dbReference type="SUPFAM" id="SSF54211">
    <property type="entry name" value="Ribosomal protein S5 domain 2-like"/>
    <property type="match status" value="1"/>
</dbReference>
<dbReference type="InterPro" id="IPR042120">
    <property type="entry name" value="MutL_C_dimsub"/>
</dbReference>
<dbReference type="InterPro" id="IPR037198">
    <property type="entry name" value="MutL_C_sf"/>
</dbReference>
<dbReference type="OMA" id="MRPRRMP"/>
<gene>
    <name evidence="6" type="primary">Pms1</name>
    <name evidence="6" type="ORF">MICPUN_65816</name>
</gene>
<dbReference type="GO" id="GO:0006298">
    <property type="term" value="P:mismatch repair"/>
    <property type="evidence" value="ECO:0007669"/>
    <property type="project" value="InterPro"/>
</dbReference>
<dbReference type="Proteomes" id="UP000002009">
    <property type="component" value="Chromosome 8"/>
</dbReference>
<dbReference type="Pfam" id="PF13589">
    <property type="entry name" value="HATPase_c_3"/>
    <property type="match status" value="1"/>
</dbReference>
<proteinExistence type="inferred from homology"/>
<dbReference type="EMBL" id="CP001575">
    <property type="protein sequence ID" value="ACO69396.1"/>
    <property type="molecule type" value="Genomic_DNA"/>
</dbReference>
<evidence type="ECO:0000256" key="1">
    <source>
        <dbReference type="ARBA" id="ARBA00006082"/>
    </source>
</evidence>
<feature type="compositionally biased region" description="Low complexity" evidence="3">
    <location>
        <begin position="379"/>
        <end position="391"/>
    </location>
</feature>
<dbReference type="SMART" id="SM00853">
    <property type="entry name" value="MutL_C"/>
    <property type="match status" value="1"/>
</dbReference>
<evidence type="ECO:0000313" key="6">
    <source>
        <dbReference type="EMBL" id="ACO69396.1"/>
    </source>
</evidence>
<dbReference type="GO" id="GO:0032389">
    <property type="term" value="C:MutLalpha complex"/>
    <property type="evidence" value="ECO:0007669"/>
    <property type="project" value="TreeGrafter"/>
</dbReference>
<feature type="compositionally biased region" description="Basic residues" evidence="3">
    <location>
        <begin position="477"/>
        <end position="515"/>
    </location>
</feature>
<dbReference type="FunFam" id="3.30.1370.100:FF:000001">
    <property type="entry name" value="Mismatch repair endonuclease pms1, putative"/>
    <property type="match status" value="1"/>
</dbReference>
<comment type="similarity">
    <text evidence="1">Belongs to the DNA mismatch repair MutL/HexB family.</text>
</comment>
<keyword evidence="2" id="KW-0227">DNA damage</keyword>
<dbReference type="FunFam" id="3.30.565.10:FF:000014">
    <property type="entry name" value="Mismatch repair endonuclease pms1, putative"/>
    <property type="match status" value="1"/>
</dbReference>
<dbReference type="OrthoDB" id="10254304at2759"/>
<dbReference type="InterPro" id="IPR014762">
    <property type="entry name" value="DNA_mismatch_repair_CS"/>
</dbReference>
<dbReference type="GO" id="GO:0016887">
    <property type="term" value="F:ATP hydrolysis activity"/>
    <property type="evidence" value="ECO:0007669"/>
    <property type="project" value="InterPro"/>
</dbReference>
<dbReference type="Gene3D" id="3.30.565.10">
    <property type="entry name" value="Histidine kinase-like ATPase, C-terminal domain"/>
    <property type="match status" value="1"/>
</dbReference>
<dbReference type="InterPro" id="IPR020568">
    <property type="entry name" value="Ribosomal_Su5_D2-typ_SF"/>
</dbReference>
<dbReference type="GO" id="GO:0140664">
    <property type="term" value="F:ATP-dependent DNA damage sensor activity"/>
    <property type="evidence" value="ECO:0007669"/>
    <property type="project" value="InterPro"/>
</dbReference>
<dbReference type="PANTHER" id="PTHR10073">
    <property type="entry name" value="DNA MISMATCH REPAIR PROTEIN MLH, PMS, MUTL"/>
    <property type="match status" value="1"/>
</dbReference>
<dbReference type="InterPro" id="IPR036890">
    <property type="entry name" value="HATPase_C_sf"/>
</dbReference>